<dbReference type="PANTHER" id="PTHR43031:SF1">
    <property type="entry name" value="PYRIDINE NUCLEOTIDE-DISULPHIDE OXIDOREDUCTASE"/>
    <property type="match status" value="1"/>
</dbReference>
<keyword evidence="3" id="KW-1185">Reference proteome</keyword>
<proteinExistence type="predicted"/>
<dbReference type="SUPFAM" id="SSF52821">
    <property type="entry name" value="Rhodanese/Cell cycle control phosphatase"/>
    <property type="match status" value="1"/>
</dbReference>
<reference evidence="3" key="1">
    <citation type="journal article" date="2019" name="Int. J. Syst. Evol. Microbiol.">
        <title>The Global Catalogue of Microorganisms (GCM) 10K type strain sequencing project: providing services to taxonomists for standard genome sequencing and annotation.</title>
        <authorList>
            <consortium name="The Broad Institute Genomics Platform"/>
            <consortium name="The Broad Institute Genome Sequencing Center for Infectious Disease"/>
            <person name="Wu L."/>
            <person name="Ma J."/>
        </authorList>
    </citation>
    <scope>NUCLEOTIDE SEQUENCE [LARGE SCALE GENOMIC DNA]</scope>
    <source>
        <strain evidence="3">JCM 16578</strain>
    </source>
</reference>
<dbReference type="InterPro" id="IPR050229">
    <property type="entry name" value="GlpE_sulfurtransferase"/>
</dbReference>
<accession>A0ABP7L5U6</accession>
<dbReference type="Pfam" id="PF00581">
    <property type="entry name" value="Rhodanese"/>
    <property type="match status" value="1"/>
</dbReference>
<evidence type="ECO:0000313" key="2">
    <source>
        <dbReference type="EMBL" id="GAA3895495.1"/>
    </source>
</evidence>
<evidence type="ECO:0000259" key="1">
    <source>
        <dbReference type="PROSITE" id="PS50206"/>
    </source>
</evidence>
<protein>
    <recommendedName>
        <fullName evidence="1">Rhodanese domain-containing protein</fullName>
    </recommendedName>
</protein>
<gene>
    <name evidence="2" type="ORF">GCM10022207_74610</name>
</gene>
<dbReference type="EMBL" id="BAAAZA010000034">
    <property type="protein sequence ID" value="GAA3895495.1"/>
    <property type="molecule type" value="Genomic_DNA"/>
</dbReference>
<feature type="domain" description="Rhodanese" evidence="1">
    <location>
        <begin position="2"/>
        <end position="70"/>
    </location>
</feature>
<dbReference type="PANTHER" id="PTHR43031">
    <property type="entry name" value="FAD-DEPENDENT OXIDOREDUCTASE"/>
    <property type="match status" value="1"/>
</dbReference>
<dbReference type="PROSITE" id="PS50206">
    <property type="entry name" value="RHODANESE_3"/>
    <property type="match status" value="1"/>
</dbReference>
<dbReference type="InterPro" id="IPR001763">
    <property type="entry name" value="Rhodanese-like_dom"/>
</dbReference>
<dbReference type="CDD" id="cd00158">
    <property type="entry name" value="RHOD"/>
    <property type="match status" value="1"/>
</dbReference>
<dbReference type="InterPro" id="IPR036873">
    <property type="entry name" value="Rhodanese-like_dom_sf"/>
</dbReference>
<comment type="caution">
    <text evidence="2">The sequence shown here is derived from an EMBL/GenBank/DDBJ whole genome shotgun (WGS) entry which is preliminary data.</text>
</comment>
<dbReference type="Proteomes" id="UP001501563">
    <property type="component" value="Unassembled WGS sequence"/>
</dbReference>
<sequence>MPGALHLPLSRLRAGTALPETAQGKPVVVICRSGNRSRTATRILAARGVKAGDVAGGMTAWAGAGLPVTVDRGTSGPIA</sequence>
<dbReference type="Gene3D" id="3.40.250.10">
    <property type="entry name" value="Rhodanese-like domain"/>
    <property type="match status" value="1"/>
</dbReference>
<organism evidence="2 3">
    <name type="scientific">Streptomyces lannensis</name>
    <dbReference type="NCBI Taxonomy" id="766498"/>
    <lineage>
        <taxon>Bacteria</taxon>
        <taxon>Bacillati</taxon>
        <taxon>Actinomycetota</taxon>
        <taxon>Actinomycetes</taxon>
        <taxon>Kitasatosporales</taxon>
        <taxon>Streptomycetaceae</taxon>
        <taxon>Streptomyces</taxon>
    </lineage>
</organism>
<name>A0ABP7L5U6_9ACTN</name>
<evidence type="ECO:0000313" key="3">
    <source>
        <dbReference type="Proteomes" id="UP001501563"/>
    </source>
</evidence>